<dbReference type="GO" id="GO:0003964">
    <property type="term" value="F:RNA-directed DNA polymerase activity"/>
    <property type="evidence" value="ECO:0007669"/>
    <property type="project" value="UniProtKB-KW"/>
</dbReference>
<proteinExistence type="inferred from homology"/>
<dbReference type="InterPro" id="IPR043502">
    <property type="entry name" value="DNA/RNA_pol_sf"/>
</dbReference>
<dbReference type="RefSeq" id="WP_025076468.1">
    <property type="nucleotide sequence ID" value="NZ_FQVD01000039.1"/>
</dbReference>
<evidence type="ECO:0000313" key="4">
    <source>
        <dbReference type="Proteomes" id="UP000184436"/>
    </source>
</evidence>
<sequence length="344" mass="40678">MKRLGNLYDKIISLDNLRLADERARKGKLRSYGVKLHDRNKEANLLSLHEALKAGTYRTSEYSTFTIYEPKEREIFRLPYFPDRIVHHAVMNILEPIWVSIFTADTYSCIKGRGIQAAANKLRRVIDRDKAGCAYCLKIDIRKFYPSIDHTVLKSIVRRKIKDTRLLNLLDEIIDSAEGLPIGNYLSQYLANLVLTYFDHWVKEVKRVRYYFRYADDIVVLHSDKKTLHALLAEFESYLAANVKLEIKQNKQVFPVARDHRDSFGRGIDFLGYVFYLNETRLRKRIKQNLCRKIAKLRKRKKPLSEDEFKQTLAAWWGWAKYSDSEYLINKLNKITPYEIKFRR</sequence>
<feature type="domain" description="Reverse transcriptase" evidence="2">
    <location>
        <begin position="1"/>
        <end position="275"/>
    </location>
</feature>
<name>A0A1M5EYZ0_9BACE</name>
<dbReference type="PANTHER" id="PTHR34047">
    <property type="entry name" value="NUCLEAR INTRON MATURASE 1, MITOCHONDRIAL-RELATED"/>
    <property type="match status" value="1"/>
</dbReference>
<dbReference type="CDD" id="cd01651">
    <property type="entry name" value="RT_G2_intron"/>
    <property type="match status" value="1"/>
</dbReference>
<dbReference type="Pfam" id="PF00078">
    <property type="entry name" value="RVT_1"/>
    <property type="match status" value="1"/>
</dbReference>
<dbReference type="PANTHER" id="PTHR34047:SF8">
    <property type="entry name" value="PROTEIN YKFC"/>
    <property type="match status" value="1"/>
</dbReference>
<keyword evidence="3" id="KW-0695">RNA-directed DNA polymerase</keyword>
<dbReference type="OrthoDB" id="9780724at2"/>
<evidence type="ECO:0000259" key="2">
    <source>
        <dbReference type="PROSITE" id="PS50878"/>
    </source>
</evidence>
<keyword evidence="3" id="KW-0808">Transferase</keyword>
<evidence type="ECO:0000256" key="1">
    <source>
        <dbReference type="ARBA" id="ARBA00034120"/>
    </source>
</evidence>
<keyword evidence="4" id="KW-1185">Reference proteome</keyword>
<dbReference type="SUPFAM" id="SSF56672">
    <property type="entry name" value="DNA/RNA polymerases"/>
    <property type="match status" value="1"/>
</dbReference>
<keyword evidence="3" id="KW-0548">Nucleotidyltransferase</keyword>
<organism evidence="3 4">
    <name type="scientific">Bacteroides faecichinchillae</name>
    <dbReference type="NCBI Taxonomy" id="871325"/>
    <lineage>
        <taxon>Bacteria</taxon>
        <taxon>Pseudomonadati</taxon>
        <taxon>Bacteroidota</taxon>
        <taxon>Bacteroidia</taxon>
        <taxon>Bacteroidales</taxon>
        <taxon>Bacteroidaceae</taxon>
        <taxon>Bacteroides</taxon>
    </lineage>
</organism>
<evidence type="ECO:0000313" key="3">
    <source>
        <dbReference type="EMBL" id="SHF84222.1"/>
    </source>
</evidence>
<gene>
    <name evidence="3" type="ORF">SAMN05444349_13934</name>
</gene>
<protein>
    <submittedName>
        <fullName evidence="3">Retron-type reverse transcriptase</fullName>
    </submittedName>
</protein>
<dbReference type="InterPro" id="IPR051083">
    <property type="entry name" value="GrpII_Intron_Splice-Mob/Def"/>
</dbReference>
<accession>A0A1M5EYZ0</accession>
<reference evidence="3 4" key="1">
    <citation type="submission" date="2016-11" db="EMBL/GenBank/DDBJ databases">
        <authorList>
            <person name="Jaros S."/>
            <person name="Januszkiewicz K."/>
            <person name="Wedrychowicz H."/>
        </authorList>
    </citation>
    <scope>NUCLEOTIDE SEQUENCE [LARGE SCALE GENOMIC DNA]</scope>
    <source>
        <strain evidence="3 4">DSM 26883</strain>
    </source>
</reference>
<dbReference type="STRING" id="871325.SAMN05444349_13934"/>
<comment type="similarity">
    <text evidence="1">Belongs to the bacterial reverse transcriptase family.</text>
</comment>
<dbReference type="EMBL" id="FQVD01000039">
    <property type="protein sequence ID" value="SHF84222.1"/>
    <property type="molecule type" value="Genomic_DNA"/>
</dbReference>
<dbReference type="InterPro" id="IPR000477">
    <property type="entry name" value="RT_dom"/>
</dbReference>
<dbReference type="PROSITE" id="PS50878">
    <property type="entry name" value="RT_POL"/>
    <property type="match status" value="1"/>
</dbReference>
<dbReference type="Proteomes" id="UP000184436">
    <property type="component" value="Unassembled WGS sequence"/>
</dbReference>
<dbReference type="AlphaFoldDB" id="A0A1M5EYZ0"/>